<gene>
    <name evidence="1" type="ORF">Phpb_04330</name>
</gene>
<accession>A0A1B8YBF9</accession>
<evidence type="ECO:0000313" key="1">
    <source>
        <dbReference type="EMBL" id="OCA52484.1"/>
    </source>
</evidence>
<protein>
    <submittedName>
        <fullName evidence="1">Uncharacterized protein</fullName>
    </submittedName>
</protein>
<proteinExistence type="predicted"/>
<name>A0A1B8YBF9_9GAMM</name>
<dbReference type="Proteomes" id="UP000092665">
    <property type="component" value="Unassembled WGS sequence"/>
</dbReference>
<evidence type="ECO:0000313" key="2">
    <source>
        <dbReference type="Proteomes" id="UP000092665"/>
    </source>
</evidence>
<reference evidence="2" key="1">
    <citation type="submission" date="2015-11" db="EMBL/GenBank/DDBJ databases">
        <authorList>
            <person name="Tobias N.J."/>
            <person name="Mishra B."/>
            <person name="Gupta D.K."/>
            <person name="Thines M."/>
            <person name="Stinear T.P."/>
            <person name="Bode H.B."/>
        </authorList>
    </citation>
    <scope>NUCLEOTIDE SEQUENCE [LARGE SCALE GENOMIC DNA]</scope>
    <source>
        <strain evidence="2">PB45.5</strain>
    </source>
</reference>
<dbReference type="EMBL" id="LOIC01000095">
    <property type="protein sequence ID" value="OCA52484.1"/>
    <property type="molecule type" value="Genomic_DNA"/>
</dbReference>
<sequence>MSESVRWFDQYCVMFMSKGVKKVLFFHCQIFFQLLLAKRFEVVHNALLSAMRHGKNISRINELADIHRVYLPLQASSSIVVLACFRFDFWIISS</sequence>
<comment type="caution">
    <text evidence="1">The sequence shown here is derived from an EMBL/GenBank/DDBJ whole genome shotgun (WGS) entry which is preliminary data.</text>
</comment>
<keyword evidence="2" id="KW-1185">Reference proteome</keyword>
<organism evidence="1 2">
    <name type="scientific">Photorhabdus namnaonensis</name>
    <dbReference type="NCBI Taxonomy" id="1851568"/>
    <lineage>
        <taxon>Bacteria</taxon>
        <taxon>Pseudomonadati</taxon>
        <taxon>Pseudomonadota</taxon>
        <taxon>Gammaproteobacteria</taxon>
        <taxon>Enterobacterales</taxon>
        <taxon>Morganellaceae</taxon>
        <taxon>Photorhabdus</taxon>
    </lineage>
</organism>
<dbReference type="AlphaFoldDB" id="A0A1B8YBF9"/>